<feature type="compositionally biased region" description="Basic and acidic residues" evidence="1">
    <location>
        <begin position="35"/>
        <end position="45"/>
    </location>
</feature>
<keyword evidence="3" id="KW-1185">Reference proteome</keyword>
<feature type="region of interest" description="Disordered" evidence="1">
    <location>
        <begin position="1"/>
        <end position="61"/>
    </location>
</feature>
<proteinExistence type="predicted"/>
<sequence length="61" mass="6470">MAPEKSGGNRSTPEPSPRQRLKFRKGPVCVCSDELSGKDIERPRDASIGGEKPGVHPGAAQ</sequence>
<evidence type="ECO:0000313" key="2">
    <source>
        <dbReference type="EMBL" id="KAF7597736.1"/>
    </source>
</evidence>
<dbReference type="Proteomes" id="UP000623509">
    <property type="component" value="Unassembled WGS sequence"/>
</dbReference>
<dbReference type="EMBL" id="MDUX01000098">
    <property type="protein sequence ID" value="KAF7597736.1"/>
    <property type="molecule type" value="Genomic_DNA"/>
</dbReference>
<gene>
    <name evidence="2" type="ORF">BGI27_17130</name>
</gene>
<organism evidence="2 3">
    <name type="scientific">Candidatus Dactylopiibacterium carminicum</name>
    <dbReference type="NCBI Taxonomy" id="857335"/>
    <lineage>
        <taxon>Bacteria</taxon>
        <taxon>Pseudomonadati</taxon>
        <taxon>Pseudomonadota</taxon>
        <taxon>Betaproteobacteria</taxon>
        <taxon>Rhodocyclales</taxon>
        <taxon>Rhodocyclaceae</taxon>
        <taxon>Candidatus Dactylopiibacterium</taxon>
    </lineage>
</organism>
<protein>
    <submittedName>
        <fullName evidence="2">Uncharacterized protein</fullName>
    </submittedName>
</protein>
<evidence type="ECO:0000256" key="1">
    <source>
        <dbReference type="SAM" id="MobiDB-lite"/>
    </source>
</evidence>
<accession>A0ABQ7HKR4</accession>
<reference evidence="2 3" key="1">
    <citation type="submission" date="2016-08" db="EMBL/GenBank/DDBJ databases">
        <title>Candidatus Dactylopiibacterium carminicum genome sequence.</title>
        <authorList>
            <person name="Ramirez-Puebla S.T."/>
            <person name="Ormeno-Orrillo E."/>
            <person name="Vera-Ponce De Leon A."/>
            <person name="Luis L."/>
            <person name="Sanchez-Flores A."/>
            <person name="Monica R."/>
            <person name="Martinez-Romero E."/>
        </authorList>
    </citation>
    <scope>NUCLEOTIDE SEQUENCE [LARGE SCALE GENOMIC DNA]</scope>
    <source>
        <strain evidence="2">END1</strain>
    </source>
</reference>
<evidence type="ECO:0000313" key="3">
    <source>
        <dbReference type="Proteomes" id="UP000623509"/>
    </source>
</evidence>
<name>A0ABQ7HKR4_9RHOO</name>
<comment type="caution">
    <text evidence="2">The sequence shown here is derived from an EMBL/GenBank/DDBJ whole genome shotgun (WGS) entry which is preliminary data.</text>
</comment>